<dbReference type="GO" id="GO:0000166">
    <property type="term" value="F:nucleotide binding"/>
    <property type="evidence" value="ECO:0007669"/>
    <property type="project" value="InterPro"/>
</dbReference>
<feature type="region of interest" description="Disordered" evidence="1">
    <location>
        <begin position="434"/>
        <end position="456"/>
    </location>
</feature>
<feature type="compositionally biased region" description="Polar residues" evidence="1">
    <location>
        <begin position="1"/>
        <end position="19"/>
    </location>
</feature>
<dbReference type="Proteomes" id="UP000320672">
    <property type="component" value="Chromosome"/>
</dbReference>
<dbReference type="SUPFAM" id="SSF51735">
    <property type="entry name" value="NAD(P)-binding Rossmann-fold domains"/>
    <property type="match status" value="1"/>
</dbReference>
<organism evidence="3 4">
    <name type="scientific">Roseimaritima multifibrata</name>
    <dbReference type="NCBI Taxonomy" id="1930274"/>
    <lineage>
        <taxon>Bacteria</taxon>
        <taxon>Pseudomonadati</taxon>
        <taxon>Planctomycetota</taxon>
        <taxon>Planctomycetia</taxon>
        <taxon>Pirellulales</taxon>
        <taxon>Pirellulaceae</taxon>
        <taxon>Roseimaritima</taxon>
    </lineage>
</organism>
<dbReference type="PANTHER" id="PTHR43818">
    <property type="entry name" value="BCDNA.GH03377"/>
    <property type="match status" value="1"/>
</dbReference>
<dbReference type="KEGG" id="rml:FF011L_03740"/>
<dbReference type="PROSITE" id="PS51318">
    <property type="entry name" value="TAT"/>
    <property type="match status" value="1"/>
</dbReference>
<dbReference type="InterPro" id="IPR000683">
    <property type="entry name" value="Gfo/Idh/MocA-like_OxRdtase_N"/>
</dbReference>
<evidence type="ECO:0000313" key="4">
    <source>
        <dbReference type="Proteomes" id="UP000320672"/>
    </source>
</evidence>
<dbReference type="Pfam" id="PF01408">
    <property type="entry name" value="GFO_IDH_MocA"/>
    <property type="match status" value="1"/>
</dbReference>
<feature type="region of interest" description="Disordered" evidence="1">
    <location>
        <begin position="1"/>
        <end position="20"/>
    </location>
</feature>
<dbReference type="NCBIfam" id="TIGR01409">
    <property type="entry name" value="TAT_signal_seq"/>
    <property type="match status" value="1"/>
</dbReference>
<dbReference type="InterPro" id="IPR050463">
    <property type="entry name" value="Gfo/Idh/MocA_oxidrdct_glycsds"/>
</dbReference>
<reference evidence="3 4" key="1">
    <citation type="submission" date="2019-02" db="EMBL/GenBank/DDBJ databases">
        <title>Deep-cultivation of Planctomycetes and their phenomic and genomic characterization uncovers novel biology.</title>
        <authorList>
            <person name="Wiegand S."/>
            <person name="Jogler M."/>
            <person name="Boedeker C."/>
            <person name="Pinto D."/>
            <person name="Vollmers J."/>
            <person name="Rivas-Marin E."/>
            <person name="Kohn T."/>
            <person name="Peeters S.H."/>
            <person name="Heuer A."/>
            <person name="Rast P."/>
            <person name="Oberbeckmann S."/>
            <person name="Bunk B."/>
            <person name="Jeske O."/>
            <person name="Meyerdierks A."/>
            <person name="Storesund J.E."/>
            <person name="Kallscheuer N."/>
            <person name="Luecker S."/>
            <person name="Lage O.M."/>
            <person name="Pohl T."/>
            <person name="Merkel B.J."/>
            <person name="Hornburger P."/>
            <person name="Mueller R.-W."/>
            <person name="Bruemmer F."/>
            <person name="Labrenz M."/>
            <person name="Spormann A.M."/>
            <person name="Op den Camp H."/>
            <person name="Overmann J."/>
            <person name="Amann R."/>
            <person name="Jetten M.S.M."/>
            <person name="Mascher T."/>
            <person name="Medema M.H."/>
            <person name="Devos D.P."/>
            <person name="Kaster A.-K."/>
            <person name="Ovreas L."/>
            <person name="Rohde M."/>
            <person name="Galperin M.Y."/>
            <person name="Jogler C."/>
        </authorList>
    </citation>
    <scope>NUCLEOTIDE SEQUENCE [LARGE SCALE GENOMIC DNA]</scope>
    <source>
        <strain evidence="3 4">FF011L</strain>
    </source>
</reference>
<dbReference type="EMBL" id="CP036262">
    <property type="protein sequence ID" value="QDS91643.1"/>
    <property type="molecule type" value="Genomic_DNA"/>
</dbReference>
<dbReference type="InterPro" id="IPR036291">
    <property type="entry name" value="NAD(P)-bd_dom_sf"/>
</dbReference>
<feature type="domain" description="Gfo/Idh/MocA-like oxidoreductase N-terminal" evidence="2">
    <location>
        <begin position="54"/>
        <end position="189"/>
    </location>
</feature>
<dbReference type="OrthoDB" id="253515at2"/>
<gene>
    <name evidence="3" type="primary">iolG_1</name>
    <name evidence="3" type="ORF">FF011L_03740</name>
</gene>
<dbReference type="AlphaFoldDB" id="A0A517M9S6"/>
<dbReference type="EC" id="1.1.1.18" evidence="3"/>
<dbReference type="RefSeq" id="WP_145349701.1">
    <property type="nucleotide sequence ID" value="NZ_CP036262.1"/>
</dbReference>
<sequence length="456" mass="50047">MDQSKPTATPAGQESNPSRRNFIKGTTAVVAAGAMTTGNMKIARGAHAFGSDQIKIGLVGCGGRGRGATIQALNTDGGETKLVAVADAFDFQIKDALKTIQKQHPGKAEVEQDNQFVGLDAYKGVMNSDCDVVILATPPGFRPLHMDNAINAGKHVFMEKPVATDVAGVRRVLEVGKLAKEKGLAVQVGLQRHHEFRYREVIDKIHNGAIGDIVSARAYWNGGGVWVRPRKPEQSELEYQTYNWYYFNWLCGDHINEQHIHNLDVINWAMQGNPIEAQGQGGREVRTSIDTGQIFDHHMVEFTYPGDHNPKLFSQCRHIRGCWNSVSEHLSGTTGFADVSAAKIYDNKGKLIFQSEAKEANGKGWQQEHYDLFAALRAGETPNEAEYGAKSTMTSILGRMATYSGKTVKWDDAMASDHALADFDSLTSFDQLPPITPDDEGRYKVPVPGTTKPFEA</sequence>
<keyword evidence="4" id="KW-1185">Reference proteome</keyword>
<dbReference type="Gene3D" id="3.40.50.720">
    <property type="entry name" value="NAD(P)-binding Rossmann-like Domain"/>
    <property type="match status" value="1"/>
</dbReference>
<keyword evidence="3" id="KW-0560">Oxidoreductase</keyword>
<protein>
    <submittedName>
        <fullName evidence="3">Inositol 2-dehydrogenase</fullName>
        <ecNumber evidence="3">1.1.1.18</ecNumber>
    </submittedName>
</protein>
<accession>A0A517M9S6</accession>
<evidence type="ECO:0000256" key="1">
    <source>
        <dbReference type="SAM" id="MobiDB-lite"/>
    </source>
</evidence>
<dbReference type="PANTHER" id="PTHR43818:SF5">
    <property type="entry name" value="OXIDOREDUCTASE FAMILY PROTEIN"/>
    <property type="match status" value="1"/>
</dbReference>
<dbReference type="InterPro" id="IPR006311">
    <property type="entry name" value="TAT_signal"/>
</dbReference>
<dbReference type="GO" id="GO:0050112">
    <property type="term" value="F:inositol 2-dehydrogenase (NAD+) activity"/>
    <property type="evidence" value="ECO:0007669"/>
    <property type="project" value="UniProtKB-EC"/>
</dbReference>
<evidence type="ECO:0000313" key="3">
    <source>
        <dbReference type="EMBL" id="QDS91643.1"/>
    </source>
</evidence>
<proteinExistence type="predicted"/>
<dbReference type="Gene3D" id="3.30.360.10">
    <property type="entry name" value="Dihydrodipicolinate Reductase, domain 2"/>
    <property type="match status" value="1"/>
</dbReference>
<dbReference type="SUPFAM" id="SSF55347">
    <property type="entry name" value="Glyceraldehyde-3-phosphate dehydrogenase-like, C-terminal domain"/>
    <property type="match status" value="1"/>
</dbReference>
<dbReference type="InterPro" id="IPR019546">
    <property type="entry name" value="TAT_signal_bac_arc"/>
</dbReference>
<name>A0A517M9S6_9BACT</name>
<dbReference type="Pfam" id="PF10518">
    <property type="entry name" value="TAT_signal"/>
    <property type="match status" value="1"/>
</dbReference>
<evidence type="ECO:0000259" key="2">
    <source>
        <dbReference type="Pfam" id="PF01408"/>
    </source>
</evidence>